<evidence type="ECO:0000256" key="5">
    <source>
        <dbReference type="ARBA" id="ARBA00023136"/>
    </source>
</evidence>
<name>A0A975HK88_9GAMM</name>
<evidence type="ECO:0000256" key="7">
    <source>
        <dbReference type="SAM" id="Phobius"/>
    </source>
</evidence>
<dbReference type="PANTHER" id="PTHR30287">
    <property type="entry name" value="MEMBRANE COMPONENT OF PREDICTED ABC SUPERFAMILY METABOLITE UPTAKE TRANSPORTER"/>
    <property type="match status" value="1"/>
</dbReference>
<feature type="compositionally biased region" description="Basic and acidic residues" evidence="6">
    <location>
        <begin position="552"/>
        <end position="574"/>
    </location>
</feature>
<feature type="transmembrane region" description="Helical" evidence="7">
    <location>
        <begin position="475"/>
        <end position="491"/>
    </location>
</feature>
<reference evidence="9" key="1">
    <citation type="submission" date="2021-03" db="EMBL/GenBank/DDBJ databases">
        <title>Description of Psychrosphaera ytuae sp. nov. isolated from deep sea sediment of South China Sea.</title>
        <authorList>
            <person name="Zhang J."/>
            <person name="Xu X.-D."/>
        </authorList>
    </citation>
    <scope>NUCLEOTIDE SEQUENCE</scope>
    <source>
        <strain evidence="9">MTZ26</strain>
    </source>
</reference>
<keyword evidence="5 7" id="KW-0472">Membrane</keyword>
<dbReference type="Pfam" id="PF02687">
    <property type="entry name" value="FtsX"/>
    <property type="match status" value="2"/>
</dbReference>
<accession>A0A975HK88</accession>
<feature type="domain" description="ABC3 transporter permease C-terminal" evidence="8">
    <location>
        <begin position="262"/>
        <end position="380"/>
    </location>
</feature>
<dbReference type="Proteomes" id="UP000682739">
    <property type="component" value="Chromosome"/>
</dbReference>
<keyword evidence="10" id="KW-1185">Reference proteome</keyword>
<feature type="transmembrane region" description="Helical" evidence="7">
    <location>
        <begin position="823"/>
        <end position="841"/>
    </location>
</feature>
<proteinExistence type="predicted"/>
<feature type="transmembrane region" description="Helical" evidence="7">
    <location>
        <begin position="303"/>
        <end position="333"/>
    </location>
</feature>
<keyword evidence="4 7" id="KW-1133">Transmembrane helix</keyword>
<feature type="transmembrane region" description="Helical" evidence="7">
    <location>
        <begin position="388"/>
        <end position="413"/>
    </location>
</feature>
<feature type="transmembrane region" description="Helical" evidence="7">
    <location>
        <begin position="353"/>
        <end position="376"/>
    </location>
</feature>
<dbReference type="GO" id="GO:0005886">
    <property type="term" value="C:plasma membrane"/>
    <property type="evidence" value="ECO:0007669"/>
    <property type="project" value="UniProtKB-SubCell"/>
</dbReference>
<evidence type="ECO:0000259" key="8">
    <source>
        <dbReference type="Pfam" id="PF02687"/>
    </source>
</evidence>
<evidence type="ECO:0000256" key="3">
    <source>
        <dbReference type="ARBA" id="ARBA00022692"/>
    </source>
</evidence>
<feature type="transmembrane region" description="Helical" evidence="7">
    <location>
        <begin position="419"/>
        <end position="442"/>
    </location>
</feature>
<feature type="region of interest" description="Disordered" evidence="6">
    <location>
        <begin position="552"/>
        <end position="592"/>
    </location>
</feature>
<evidence type="ECO:0000256" key="2">
    <source>
        <dbReference type="ARBA" id="ARBA00022475"/>
    </source>
</evidence>
<evidence type="ECO:0000256" key="4">
    <source>
        <dbReference type="ARBA" id="ARBA00022989"/>
    </source>
</evidence>
<feature type="transmembrane region" description="Helical" evidence="7">
    <location>
        <begin position="733"/>
        <end position="754"/>
    </location>
</feature>
<feature type="transmembrane region" description="Helical" evidence="7">
    <location>
        <begin position="786"/>
        <end position="811"/>
    </location>
</feature>
<sequence length="859" mass="94736">MPNKFFTMLGLSLRLFRREFGRGELTIIALSIILAVSSVMALSSITNRIEQSILLKSAEFLGADRDLVSSRPIDTNYIDYAKQQNLQTDQHVYFQSMAFANDKLNLAVIKAVTQSYPLRGTLLVADLEDPLSVTEQNGPLPGTVIMSQRLYYMLDKPKEVEIGEATLKVAGIIDSEPDAPFQVFSAGTRIIMSMEDVAATNIVQPGSRITYAYLYAGEEQALKEFESWIKPQLTKHERFRGVKEGASGIQRSLERAESFLMIAGVLGVILAATAVAVSARLYSQRHLDSIAIMKTLGASVSQVQVVYLCQLLVIAIVSVIGGLVLGGIMQWGAITALSEYLPNDIPALGLEPFLVATVTGFVCALMFSIPSLLKLFRVPPLRVLRRTLGDGVTTSIMAQAIMALTTIALVWFYSQNWKLTAIVTGTGVLLSVLIVVTSRGIISLTRGAASRTNGGALKLALASLKRRSKENTSQIIGFTLAIMLMLVLYTLKNSLIEEWQEQLPDGTPNHFVVNISEPELPVVKGMFEKQGITVEQFYPIIRGRITQINDEVLKQPKRGEDQEDGAKRKGKAELNEEQGTSTDDQEQEGQRIGIGRELNLTFTETFPDNNEIIQGEWMVPNKAKQVSVEEGVAERLKLKLGDTLYFVIGAQTVSAEVTSIRKVDWNSLQPNFFMIFSNDVIADFPATYITSFYLPKEEKLWINELVTRIPTLSIIDVDAMLTQIKSTINQVSIAIQFVLLIVVIAATLVLLAQVQSSLDERRKETVIFRTIGAKGSMIRNAITLEFLSLGAVAGFIAALVAESSLVAIQHFMFDMTWRPHWDLWLIGPLSGAMFVAIVGSISTRSLMKITPSELIRQLA</sequence>
<dbReference type="PANTHER" id="PTHR30287:SF1">
    <property type="entry name" value="INNER MEMBRANE PROTEIN"/>
    <property type="match status" value="1"/>
</dbReference>
<dbReference type="EMBL" id="CP072110">
    <property type="protein sequence ID" value="QTH64064.1"/>
    <property type="molecule type" value="Genomic_DNA"/>
</dbReference>
<dbReference type="KEGG" id="psym:J1N51_00840"/>
<evidence type="ECO:0000313" key="10">
    <source>
        <dbReference type="Proteomes" id="UP000682739"/>
    </source>
</evidence>
<dbReference type="AlphaFoldDB" id="A0A975HK88"/>
<comment type="subcellular location">
    <subcellularLocation>
        <location evidence="1">Cell membrane</location>
        <topology evidence="1">Multi-pass membrane protein</topology>
    </subcellularLocation>
</comment>
<gene>
    <name evidence="9" type="ORF">J1N51_00840</name>
</gene>
<evidence type="ECO:0000313" key="9">
    <source>
        <dbReference type="EMBL" id="QTH64064.1"/>
    </source>
</evidence>
<keyword evidence="2" id="KW-1003">Cell membrane</keyword>
<organism evidence="9 10">
    <name type="scientific">Psychrosphaera ytuae</name>
    <dbReference type="NCBI Taxonomy" id="2820710"/>
    <lineage>
        <taxon>Bacteria</taxon>
        <taxon>Pseudomonadati</taxon>
        <taxon>Pseudomonadota</taxon>
        <taxon>Gammaproteobacteria</taxon>
        <taxon>Alteromonadales</taxon>
        <taxon>Pseudoalteromonadaceae</taxon>
        <taxon>Psychrosphaera</taxon>
    </lineage>
</organism>
<feature type="transmembrane region" description="Helical" evidence="7">
    <location>
        <begin position="259"/>
        <end position="282"/>
    </location>
</feature>
<keyword evidence="3 7" id="KW-0812">Transmembrane</keyword>
<protein>
    <submittedName>
        <fullName evidence="9">FtsX-like permease family protein</fullName>
    </submittedName>
</protein>
<evidence type="ECO:0000256" key="6">
    <source>
        <dbReference type="SAM" id="MobiDB-lite"/>
    </source>
</evidence>
<feature type="domain" description="ABC3 transporter permease C-terminal" evidence="8">
    <location>
        <begin position="737"/>
        <end position="851"/>
    </location>
</feature>
<dbReference type="RefSeq" id="WP_208832119.1">
    <property type="nucleotide sequence ID" value="NZ_CP072110.1"/>
</dbReference>
<dbReference type="InterPro" id="IPR003838">
    <property type="entry name" value="ABC3_permease_C"/>
</dbReference>
<dbReference type="InterPro" id="IPR038766">
    <property type="entry name" value="Membrane_comp_ABC_pdt"/>
</dbReference>
<evidence type="ECO:0000256" key="1">
    <source>
        <dbReference type="ARBA" id="ARBA00004651"/>
    </source>
</evidence>